<dbReference type="EMBL" id="CAJVPQ010000570">
    <property type="protein sequence ID" value="CAG8493164.1"/>
    <property type="molecule type" value="Genomic_DNA"/>
</dbReference>
<organism evidence="1 2">
    <name type="scientific">Funneliformis caledonium</name>
    <dbReference type="NCBI Taxonomy" id="1117310"/>
    <lineage>
        <taxon>Eukaryota</taxon>
        <taxon>Fungi</taxon>
        <taxon>Fungi incertae sedis</taxon>
        <taxon>Mucoromycota</taxon>
        <taxon>Glomeromycotina</taxon>
        <taxon>Glomeromycetes</taxon>
        <taxon>Glomerales</taxon>
        <taxon>Glomeraceae</taxon>
        <taxon>Funneliformis</taxon>
    </lineage>
</organism>
<dbReference type="AlphaFoldDB" id="A0A9N8WQG5"/>
<dbReference type="OrthoDB" id="2344151at2759"/>
<name>A0A9N8WQG5_9GLOM</name>
<reference evidence="1" key="1">
    <citation type="submission" date="2021-06" db="EMBL/GenBank/DDBJ databases">
        <authorList>
            <person name="Kallberg Y."/>
            <person name="Tangrot J."/>
            <person name="Rosling A."/>
        </authorList>
    </citation>
    <scope>NUCLEOTIDE SEQUENCE</scope>
    <source>
        <strain evidence="1">UK204</strain>
    </source>
</reference>
<dbReference type="Proteomes" id="UP000789570">
    <property type="component" value="Unassembled WGS sequence"/>
</dbReference>
<accession>A0A9N8WQG5</accession>
<gene>
    <name evidence="1" type="ORF">FCALED_LOCUS3321</name>
</gene>
<evidence type="ECO:0000313" key="1">
    <source>
        <dbReference type="EMBL" id="CAG8493164.1"/>
    </source>
</evidence>
<keyword evidence="2" id="KW-1185">Reference proteome</keyword>
<proteinExistence type="predicted"/>
<protein>
    <submittedName>
        <fullName evidence="1">15402_t:CDS:1</fullName>
    </submittedName>
</protein>
<comment type="caution">
    <text evidence="1">The sequence shown here is derived from an EMBL/GenBank/DDBJ whole genome shotgun (WGS) entry which is preliminary data.</text>
</comment>
<sequence>MRNCSKNIDCNCHPVGLVTGVPGIGKSRLLIECVNHIRKSFPGFLKDLVDLIIVSYNNGNTPSDLNLQLGAEKSLSLQLLHFAFVNPSRKYIEFVVNLKREGFKYDITFREAISILCKGLNIRSIDKWLLVVSIDDPNSWKCHLSIHCDRPDGKNDGYYNKCYLLMETCKEFRISLADVGEWPFKEDVLPAVKTYVYRRYSEGADPFAVKFIEDVILQTPVCRNQLIDDTVNSSTTYGDLESRAGVLLIKQNDADIVTMPFLLLEWLSAKSKCLKNPAIALLRKMLVNGGGKNISNQSQLTWQEFVALFESVKTMLLCQREKEFAFYSDNEPTTINLSDYFNVKRRFLPDIVLPQDVKVYKSMEQFPRKKHITDSRTGKTLNWKCETSPMIINGNSAEFADIFTIRRIGEQCLNEERH</sequence>
<evidence type="ECO:0000313" key="2">
    <source>
        <dbReference type="Proteomes" id="UP000789570"/>
    </source>
</evidence>